<dbReference type="OrthoDB" id="2228at2759"/>
<comment type="caution">
    <text evidence="1">The sequence shown here is derived from an EMBL/GenBank/DDBJ whole genome shotgun (WGS) entry which is preliminary data.</text>
</comment>
<keyword evidence="2" id="KW-1185">Reference proteome</keyword>
<organism evidence="1 2">
    <name type="scientific">Coemansia brasiliensis</name>
    <dbReference type="NCBI Taxonomy" id="2650707"/>
    <lineage>
        <taxon>Eukaryota</taxon>
        <taxon>Fungi</taxon>
        <taxon>Fungi incertae sedis</taxon>
        <taxon>Zoopagomycota</taxon>
        <taxon>Kickxellomycotina</taxon>
        <taxon>Kickxellomycetes</taxon>
        <taxon>Kickxellales</taxon>
        <taxon>Kickxellaceae</taxon>
        <taxon>Coemansia</taxon>
    </lineage>
</organism>
<sequence>MWDVLLMQNKPIALQLLRKALANELAAISNSPEEATALARGRVTAEQLQAMVDAYRAQPASPNYNGALVGIAQAVVNCEKISLDDHWKEIEGAEKTLKLVIGGIKDSLPETTQTKGSPDVGFSSDALEEEMRAAWDQVLTAIPPLASSMLSHFPAKEATAITGADAESYISQYLWQHTPAPGMMLMAASLLAPSKVGIPAEQRLLIEQRLSSDCNAVLNFLNWTHLDMASRWAQQVTDYVNSVAIGEGQRSGLKHWRELAGMSLGSNEAYSGLLERVASSVLSGSSECADLEHAEQGSVVAAANLLKGLGRRFLTGDGMATADVSRQGVGEVAKASRIVVIFVVGGITFEEAAKVAAVGHQLGGMRTVLVGGTTIGSALNCALLH</sequence>
<dbReference type="Proteomes" id="UP001139887">
    <property type="component" value="Unassembled WGS sequence"/>
</dbReference>
<name>A0A9W8IAA9_9FUNG</name>
<gene>
    <name evidence="1" type="ORF">IWW36_000687</name>
</gene>
<dbReference type="AlphaFoldDB" id="A0A9W8IAA9"/>
<evidence type="ECO:0008006" key="3">
    <source>
        <dbReference type="Google" id="ProtNLM"/>
    </source>
</evidence>
<evidence type="ECO:0000313" key="2">
    <source>
        <dbReference type="Proteomes" id="UP001139887"/>
    </source>
</evidence>
<proteinExistence type="predicted"/>
<protein>
    <recommendedName>
        <fullName evidence="3">Sec1-like protein</fullName>
    </recommendedName>
</protein>
<accession>A0A9W8IAA9</accession>
<dbReference type="Gene3D" id="3.40.50.1910">
    <property type="match status" value="1"/>
</dbReference>
<dbReference type="InterPro" id="IPR027482">
    <property type="entry name" value="Sec1-like_dom2"/>
</dbReference>
<dbReference type="InterPro" id="IPR036045">
    <property type="entry name" value="Sec1-like_sf"/>
</dbReference>
<evidence type="ECO:0000313" key="1">
    <source>
        <dbReference type="EMBL" id="KAJ2851914.1"/>
    </source>
</evidence>
<dbReference type="EMBL" id="JANBUW010000007">
    <property type="protein sequence ID" value="KAJ2851914.1"/>
    <property type="molecule type" value="Genomic_DNA"/>
</dbReference>
<reference evidence="1" key="1">
    <citation type="submission" date="2022-07" db="EMBL/GenBank/DDBJ databases">
        <title>Phylogenomic reconstructions and comparative analyses of Kickxellomycotina fungi.</title>
        <authorList>
            <person name="Reynolds N.K."/>
            <person name="Stajich J.E."/>
            <person name="Barry K."/>
            <person name="Grigoriev I.V."/>
            <person name="Crous P."/>
            <person name="Smith M.E."/>
        </authorList>
    </citation>
    <scope>NUCLEOTIDE SEQUENCE</scope>
    <source>
        <strain evidence="1">NRRL 1566</strain>
    </source>
</reference>
<dbReference type="SUPFAM" id="SSF56815">
    <property type="entry name" value="Sec1/munc18-like (SM) proteins"/>
    <property type="match status" value="1"/>
</dbReference>